<sequence length="233" mass="25214">MGRAAGAGEATSRRGILIKSLISSESGERPGILEQVRLYGQSLVSQGNLDQLFSRPGPTKATFQGGFSVSGLPRSQIRAITGAIAARWKNAPEIVIVENMGDPAVPEAVHMENALQMSGGASGTPRAFIAGNRVYIVASEIGSTKELIEALFHESLGHFGLRGLYGADLNWILRQIAALRRGDVEAMARRYGLDVRIEAQRLKAAEEVLVHRYAASRLLICSVGHRHCRDRET</sequence>
<dbReference type="AlphaFoldDB" id="A0A1H8P9A7"/>
<gene>
    <name evidence="1" type="ORF">SAMN05216404_11959</name>
</gene>
<evidence type="ECO:0000313" key="2">
    <source>
        <dbReference type="Proteomes" id="UP000183898"/>
    </source>
</evidence>
<accession>A0A1H8P9A7</accession>
<dbReference type="Proteomes" id="UP000183898">
    <property type="component" value="Unassembled WGS sequence"/>
</dbReference>
<organism evidence="1 2">
    <name type="scientific">Nitrosospira multiformis</name>
    <dbReference type="NCBI Taxonomy" id="1231"/>
    <lineage>
        <taxon>Bacteria</taxon>
        <taxon>Pseudomonadati</taxon>
        <taxon>Pseudomonadota</taxon>
        <taxon>Betaproteobacteria</taxon>
        <taxon>Nitrosomonadales</taxon>
        <taxon>Nitrosomonadaceae</taxon>
        <taxon>Nitrosospira</taxon>
    </lineage>
</organism>
<dbReference type="EMBL" id="FOCT01000019">
    <property type="protein sequence ID" value="SEO38502.1"/>
    <property type="molecule type" value="Genomic_DNA"/>
</dbReference>
<evidence type="ECO:0000313" key="1">
    <source>
        <dbReference type="EMBL" id="SEO38502.1"/>
    </source>
</evidence>
<name>A0A1H8P9A7_9PROT</name>
<proteinExistence type="predicted"/>
<reference evidence="1 2" key="1">
    <citation type="submission" date="2016-10" db="EMBL/GenBank/DDBJ databases">
        <authorList>
            <person name="de Groot N.N."/>
        </authorList>
    </citation>
    <scope>NUCLEOTIDE SEQUENCE [LARGE SCALE GENOMIC DNA]</scope>
    <source>
        <strain evidence="1 2">Nl18</strain>
    </source>
</reference>
<protein>
    <submittedName>
        <fullName evidence="1">Uncharacterized protein</fullName>
    </submittedName>
</protein>